<organism evidence="1 2">
    <name type="scientific">Cetraspora pellucida</name>
    <dbReference type="NCBI Taxonomy" id="1433469"/>
    <lineage>
        <taxon>Eukaryota</taxon>
        <taxon>Fungi</taxon>
        <taxon>Fungi incertae sedis</taxon>
        <taxon>Mucoromycota</taxon>
        <taxon>Glomeromycotina</taxon>
        <taxon>Glomeromycetes</taxon>
        <taxon>Diversisporales</taxon>
        <taxon>Gigasporaceae</taxon>
        <taxon>Cetraspora</taxon>
    </lineage>
</organism>
<accession>A0A9N9A0I2</accession>
<dbReference type="AlphaFoldDB" id="A0A9N9A0I2"/>
<dbReference type="Proteomes" id="UP000789759">
    <property type="component" value="Unassembled WGS sequence"/>
</dbReference>
<name>A0A9N9A0I2_9GLOM</name>
<protein>
    <submittedName>
        <fullName evidence="1">24227_t:CDS:1</fullName>
    </submittedName>
</protein>
<feature type="non-terminal residue" evidence="1">
    <location>
        <position position="41"/>
    </location>
</feature>
<dbReference type="EMBL" id="CAJVQA010001398">
    <property type="protein sequence ID" value="CAG8512792.1"/>
    <property type="molecule type" value="Genomic_DNA"/>
</dbReference>
<gene>
    <name evidence="1" type="ORF">CPELLU_LOCUS2999</name>
</gene>
<proteinExistence type="predicted"/>
<reference evidence="1" key="1">
    <citation type="submission" date="2021-06" db="EMBL/GenBank/DDBJ databases">
        <authorList>
            <person name="Kallberg Y."/>
            <person name="Tangrot J."/>
            <person name="Rosling A."/>
        </authorList>
    </citation>
    <scope>NUCLEOTIDE SEQUENCE</scope>
    <source>
        <strain evidence="1">FL966</strain>
    </source>
</reference>
<evidence type="ECO:0000313" key="1">
    <source>
        <dbReference type="EMBL" id="CAG8512792.1"/>
    </source>
</evidence>
<comment type="caution">
    <text evidence="1">The sequence shown here is derived from an EMBL/GenBank/DDBJ whole genome shotgun (WGS) entry which is preliminary data.</text>
</comment>
<keyword evidence="2" id="KW-1185">Reference proteome</keyword>
<evidence type="ECO:0000313" key="2">
    <source>
        <dbReference type="Proteomes" id="UP000789759"/>
    </source>
</evidence>
<sequence>MILSEQALLDTIDNTVTIDDNSIDLFNSSYNIILSEQASST</sequence>